<sequence length="707" mass="77770">MLCHCSREQFKFEDNLASPEDMATIEMSSSGLSAKTIEGEAKLDEGNIQEAESSLREALSLNYEEARALLGRLEYQRGNIEGALQVFDGIDISTLIPRMKFSIAEKGRHHRGRPRAESAQPISMHASSLLLEAIYLKARSLQKLGRFTEAAQECKSVLDTIEAVLPYGVLATWGEQKLQETINKAVELLPELLKQAGLLQQAISAYRRALLSPWNLDSECSGRIQKEFAVLLLYGGVEAGAPSLGSQLEGAFVPKNNLEEAILLLLILLRSNILRKVPWDHTVMEHLCFALSVCGQSTMLAQQFEETLPGVYARTERWYTLALCYSSAGEHQIALNFLRKALSQVGRPNDVPALLLAAKICANDVELASEGINYSQKAVEITAGNETYLKGRAYNLLGVAFNKQVNAASTDSDRFRIKGKALNALVEASLLEKEDPQVIFDLGLVHAEQGNLIAALKSAKTFLELSMRGSTKAWRFLALLLSAQQKWAEAEVVLDAALEETGKWEHGELLRTKAKLQIAQGRTMHAIDTYRLLLALVQAQRKSFGNGSLTGKASVDKVSEVEVWQDLAGIYTSLSQWHDAEICLEKAQALKTFSAMTWHATGVLHEARGQLSEAITAYNNALAVDPQHSQSKVSLGAALMRIGRNALPVARNIFSNVLHSEPTNHAAWYNLGIVHEEEGHAREAAECFQAALILEQATPIEKFSTLT</sequence>
<name>A0ACC2B3X8_DIPCM</name>
<dbReference type="EMBL" id="CM055108">
    <property type="protein sequence ID" value="KAJ7524488.1"/>
    <property type="molecule type" value="Genomic_DNA"/>
</dbReference>
<gene>
    <name evidence="1" type="ORF">O6H91_17G007500</name>
</gene>
<evidence type="ECO:0000313" key="1">
    <source>
        <dbReference type="EMBL" id="KAJ7524488.1"/>
    </source>
</evidence>
<dbReference type="Proteomes" id="UP001162992">
    <property type="component" value="Chromosome 17"/>
</dbReference>
<organism evidence="1 2">
    <name type="scientific">Diphasiastrum complanatum</name>
    <name type="common">Issler's clubmoss</name>
    <name type="synonym">Lycopodium complanatum</name>
    <dbReference type="NCBI Taxonomy" id="34168"/>
    <lineage>
        <taxon>Eukaryota</taxon>
        <taxon>Viridiplantae</taxon>
        <taxon>Streptophyta</taxon>
        <taxon>Embryophyta</taxon>
        <taxon>Tracheophyta</taxon>
        <taxon>Lycopodiopsida</taxon>
        <taxon>Lycopodiales</taxon>
        <taxon>Lycopodiaceae</taxon>
        <taxon>Lycopodioideae</taxon>
        <taxon>Diphasiastrum</taxon>
    </lineage>
</organism>
<evidence type="ECO:0000313" key="2">
    <source>
        <dbReference type="Proteomes" id="UP001162992"/>
    </source>
</evidence>
<protein>
    <submittedName>
        <fullName evidence="1">Uncharacterized protein</fullName>
    </submittedName>
</protein>
<keyword evidence="2" id="KW-1185">Reference proteome</keyword>
<comment type="caution">
    <text evidence="1">The sequence shown here is derived from an EMBL/GenBank/DDBJ whole genome shotgun (WGS) entry which is preliminary data.</text>
</comment>
<proteinExistence type="predicted"/>
<reference evidence="2" key="1">
    <citation type="journal article" date="2024" name="Proc. Natl. Acad. Sci. U.S.A.">
        <title>Extraordinary preservation of gene collinearity over three hundred million years revealed in homosporous lycophytes.</title>
        <authorList>
            <person name="Li C."/>
            <person name="Wickell D."/>
            <person name="Kuo L.Y."/>
            <person name="Chen X."/>
            <person name="Nie B."/>
            <person name="Liao X."/>
            <person name="Peng D."/>
            <person name="Ji J."/>
            <person name="Jenkins J."/>
            <person name="Williams M."/>
            <person name="Shu S."/>
            <person name="Plott C."/>
            <person name="Barry K."/>
            <person name="Rajasekar S."/>
            <person name="Grimwood J."/>
            <person name="Han X."/>
            <person name="Sun S."/>
            <person name="Hou Z."/>
            <person name="He W."/>
            <person name="Dai G."/>
            <person name="Sun C."/>
            <person name="Schmutz J."/>
            <person name="Leebens-Mack J.H."/>
            <person name="Li F.W."/>
            <person name="Wang L."/>
        </authorList>
    </citation>
    <scope>NUCLEOTIDE SEQUENCE [LARGE SCALE GENOMIC DNA]</scope>
    <source>
        <strain evidence="2">cv. PW_Plant_1</strain>
    </source>
</reference>
<accession>A0ACC2B3X8</accession>